<sequence>MRMRLMLSHLSIWVMIVVVAAAAWWVAQGPVWLWAVALLGIPAQMLNEYGLHRYIFHMAPPKRQWAFNWLYRVHYGHHEFPTCWPLLFAPLSVIVPVLVGNTALLWAILSLFGLPHAFDIAVAIVPLGGAATFLAYEWFHTTAHVTVKKTAIERHVSTLHNQHHFRDFSKWFHVTAGGEVIDRLMGTAISRDELKTQSRVEFIRTLGLRPDDPRLIAAREKYAPRFGITDREVARAGLVAGGAAPAR</sequence>
<dbReference type="GO" id="GO:0016491">
    <property type="term" value="F:oxidoreductase activity"/>
    <property type="evidence" value="ECO:0007669"/>
    <property type="project" value="InterPro"/>
</dbReference>
<evidence type="ECO:0000313" key="3">
    <source>
        <dbReference type="EMBL" id="KEO53996.1"/>
    </source>
</evidence>
<keyword evidence="4" id="KW-1185">Reference proteome</keyword>
<organism evidence="3 4">
    <name type="scientific">Thioclava pacifica DSM 10166</name>
    <dbReference type="NCBI Taxonomy" id="1353537"/>
    <lineage>
        <taxon>Bacteria</taxon>
        <taxon>Pseudomonadati</taxon>
        <taxon>Pseudomonadota</taxon>
        <taxon>Alphaproteobacteria</taxon>
        <taxon>Rhodobacterales</taxon>
        <taxon>Paracoccaceae</taxon>
        <taxon>Thioclava</taxon>
    </lineage>
</organism>
<gene>
    <name evidence="3" type="ORF">TP2_03535</name>
</gene>
<dbReference type="STRING" id="1353537.TP2_03535"/>
<accession>A0A074J8W5</accession>
<feature type="domain" description="Fatty acid hydroxylase" evidence="2">
    <location>
        <begin position="38"/>
        <end position="187"/>
    </location>
</feature>
<dbReference type="Proteomes" id="UP000027432">
    <property type="component" value="Unassembled WGS sequence"/>
</dbReference>
<feature type="transmembrane region" description="Helical" evidence="1">
    <location>
        <begin position="120"/>
        <end position="139"/>
    </location>
</feature>
<proteinExistence type="predicted"/>
<feature type="transmembrane region" description="Helical" evidence="1">
    <location>
        <begin position="86"/>
        <end position="108"/>
    </location>
</feature>
<keyword evidence="1" id="KW-0812">Transmembrane</keyword>
<dbReference type="AlphaFoldDB" id="A0A074J8W5"/>
<dbReference type="Pfam" id="PF04116">
    <property type="entry name" value="FA_hydroxylase"/>
    <property type="match status" value="1"/>
</dbReference>
<name>A0A074J8W5_9RHOB</name>
<dbReference type="EMBL" id="AUND01000012">
    <property type="protein sequence ID" value="KEO53996.1"/>
    <property type="molecule type" value="Genomic_DNA"/>
</dbReference>
<keyword evidence="1" id="KW-0472">Membrane</keyword>
<protein>
    <recommendedName>
        <fullName evidence="2">Fatty acid hydroxylase domain-containing protein</fullName>
    </recommendedName>
</protein>
<dbReference type="OrthoDB" id="5291370at2"/>
<evidence type="ECO:0000256" key="1">
    <source>
        <dbReference type="SAM" id="Phobius"/>
    </source>
</evidence>
<feature type="transmembrane region" description="Helical" evidence="1">
    <location>
        <begin position="7"/>
        <end position="26"/>
    </location>
</feature>
<dbReference type="eggNOG" id="COG3000">
    <property type="taxonomic scope" value="Bacteria"/>
</dbReference>
<keyword evidence="1" id="KW-1133">Transmembrane helix</keyword>
<comment type="caution">
    <text evidence="3">The sequence shown here is derived from an EMBL/GenBank/DDBJ whole genome shotgun (WGS) entry which is preliminary data.</text>
</comment>
<dbReference type="GO" id="GO:0008610">
    <property type="term" value="P:lipid biosynthetic process"/>
    <property type="evidence" value="ECO:0007669"/>
    <property type="project" value="InterPro"/>
</dbReference>
<reference evidence="3 4" key="1">
    <citation type="submission" date="2013-07" db="EMBL/GenBank/DDBJ databases">
        <title>Thioclava pacifica DSM 10166 Genome Sequencing.</title>
        <authorList>
            <person name="Lai Q."/>
            <person name="Shao Z."/>
        </authorList>
    </citation>
    <scope>NUCLEOTIDE SEQUENCE [LARGE SCALE GENOMIC DNA]</scope>
    <source>
        <strain evidence="3 4">DSM 10166</strain>
    </source>
</reference>
<dbReference type="GO" id="GO:0005506">
    <property type="term" value="F:iron ion binding"/>
    <property type="evidence" value="ECO:0007669"/>
    <property type="project" value="InterPro"/>
</dbReference>
<evidence type="ECO:0000259" key="2">
    <source>
        <dbReference type="Pfam" id="PF04116"/>
    </source>
</evidence>
<dbReference type="InterPro" id="IPR006694">
    <property type="entry name" value="Fatty_acid_hydroxylase"/>
</dbReference>
<evidence type="ECO:0000313" key="4">
    <source>
        <dbReference type="Proteomes" id="UP000027432"/>
    </source>
</evidence>
<feature type="transmembrane region" description="Helical" evidence="1">
    <location>
        <begin position="32"/>
        <end position="51"/>
    </location>
</feature>